<dbReference type="GO" id="GO:0004331">
    <property type="term" value="F:fructose-2,6-bisphosphate 2-phosphatase activity"/>
    <property type="evidence" value="ECO:0007669"/>
    <property type="project" value="TreeGrafter"/>
</dbReference>
<dbReference type="SMART" id="SM00855">
    <property type="entry name" value="PGAM"/>
    <property type="match status" value="1"/>
</dbReference>
<dbReference type="PROSITE" id="PS00175">
    <property type="entry name" value="PG_MUTASE"/>
    <property type="match status" value="1"/>
</dbReference>
<keyword evidence="1" id="KW-0378">Hydrolase</keyword>
<dbReference type="InterPro" id="IPR001345">
    <property type="entry name" value="PG/BPGM_mutase_AS"/>
</dbReference>
<dbReference type="Proteomes" id="UP000476055">
    <property type="component" value="Unassembled WGS sequence"/>
</dbReference>
<evidence type="ECO:0000256" key="2">
    <source>
        <dbReference type="PIRSR" id="PIRSR613078-1"/>
    </source>
</evidence>
<protein>
    <submittedName>
        <fullName evidence="4">Histidine phosphatase family protein</fullName>
    </submittedName>
</protein>
<dbReference type="Pfam" id="PF00300">
    <property type="entry name" value="His_Phos_1"/>
    <property type="match status" value="1"/>
</dbReference>
<dbReference type="Gene3D" id="3.40.50.1240">
    <property type="entry name" value="Phosphoglycerate mutase-like"/>
    <property type="match status" value="1"/>
</dbReference>
<gene>
    <name evidence="4" type="ORF">FYJ59_05185</name>
</gene>
<dbReference type="EMBL" id="VUMU01000004">
    <property type="protein sequence ID" value="MST57637.1"/>
    <property type="molecule type" value="Genomic_DNA"/>
</dbReference>
<proteinExistence type="predicted"/>
<feature type="active site" description="Tele-phosphohistidine intermediate" evidence="2">
    <location>
        <position position="8"/>
    </location>
</feature>
<feature type="active site" description="Proton donor/acceptor" evidence="2">
    <location>
        <position position="81"/>
    </location>
</feature>
<evidence type="ECO:0000313" key="4">
    <source>
        <dbReference type="EMBL" id="MST57637.1"/>
    </source>
</evidence>
<evidence type="ECO:0000256" key="3">
    <source>
        <dbReference type="PIRSR" id="PIRSR613078-2"/>
    </source>
</evidence>
<dbReference type="InterPro" id="IPR051695">
    <property type="entry name" value="Phosphoglycerate_Mutase"/>
</dbReference>
<reference evidence="4 5" key="1">
    <citation type="submission" date="2019-08" db="EMBL/GenBank/DDBJ databases">
        <title>In-depth cultivation of the pig gut microbiome towards novel bacterial diversity and tailored functional studies.</title>
        <authorList>
            <person name="Wylensek D."/>
            <person name="Hitch T.C.A."/>
            <person name="Clavel T."/>
        </authorList>
    </citation>
    <scope>NUCLEOTIDE SEQUENCE [LARGE SCALE GENOMIC DNA]</scope>
    <source>
        <strain evidence="4 5">WCA3-601-WT-6H</strain>
    </source>
</reference>
<dbReference type="RefSeq" id="WP_154495718.1">
    <property type="nucleotide sequence ID" value="NZ_VUMU01000004.1"/>
</dbReference>
<dbReference type="PANTHER" id="PTHR46517:SF1">
    <property type="entry name" value="FRUCTOSE-2,6-BISPHOSPHATASE TIGAR"/>
    <property type="match status" value="1"/>
</dbReference>
<dbReference type="GO" id="GO:0045820">
    <property type="term" value="P:negative regulation of glycolytic process"/>
    <property type="evidence" value="ECO:0007669"/>
    <property type="project" value="TreeGrafter"/>
</dbReference>
<dbReference type="GO" id="GO:0005829">
    <property type="term" value="C:cytosol"/>
    <property type="evidence" value="ECO:0007669"/>
    <property type="project" value="TreeGrafter"/>
</dbReference>
<dbReference type="InterPro" id="IPR013078">
    <property type="entry name" value="His_Pase_superF_clade-1"/>
</dbReference>
<comment type="caution">
    <text evidence="4">The sequence shown here is derived from an EMBL/GenBank/DDBJ whole genome shotgun (WGS) entry which is preliminary data.</text>
</comment>
<dbReference type="SUPFAM" id="SSF53254">
    <property type="entry name" value="Phosphoglycerate mutase-like"/>
    <property type="match status" value="1"/>
</dbReference>
<keyword evidence="5" id="KW-1185">Reference proteome</keyword>
<dbReference type="PANTHER" id="PTHR46517">
    <property type="entry name" value="FRUCTOSE-2,6-BISPHOSPHATASE TIGAR"/>
    <property type="match status" value="1"/>
</dbReference>
<dbReference type="PIRSF" id="PIRSF000709">
    <property type="entry name" value="6PFK_2-Ptase"/>
    <property type="match status" value="1"/>
</dbReference>
<evidence type="ECO:0000256" key="1">
    <source>
        <dbReference type="ARBA" id="ARBA00022801"/>
    </source>
</evidence>
<evidence type="ECO:0000313" key="5">
    <source>
        <dbReference type="Proteomes" id="UP000476055"/>
    </source>
</evidence>
<feature type="binding site" evidence="3">
    <location>
        <position position="57"/>
    </location>
    <ligand>
        <name>substrate</name>
    </ligand>
</feature>
<name>A0A6L5YJ04_9FIRM</name>
<dbReference type="AlphaFoldDB" id="A0A6L5YJ04"/>
<dbReference type="GO" id="GO:0043456">
    <property type="term" value="P:regulation of pentose-phosphate shunt"/>
    <property type="evidence" value="ECO:0007669"/>
    <property type="project" value="TreeGrafter"/>
</dbReference>
<sequence>MKIYLVRHGETDWNQAGLLQGQTDIALNAQGLEQAHDAAERLKEVPFEIAFCSPLIRAKRTAEIIIGDRKITLTTDERLRELNFGPWEGVDIRTIKDAASQPFTNPGSYIPPAGAESFAQLYKRSGEFVDQVLLPLEGTYETVLVVAHGGVNRSILNPVLNIPVDDFWRVHMGNCATAIFDCTNGKLSMLEYTDSKSANAKSKLL</sequence>
<dbReference type="CDD" id="cd07067">
    <property type="entry name" value="HP_PGM_like"/>
    <property type="match status" value="1"/>
</dbReference>
<dbReference type="InterPro" id="IPR029033">
    <property type="entry name" value="His_PPase_superfam"/>
</dbReference>
<accession>A0A6L5YJ04</accession>
<feature type="binding site" evidence="3">
    <location>
        <begin position="7"/>
        <end position="14"/>
    </location>
    <ligand>
        <name>substrate</name>
    </ligand>
</feature>
<organism evidence="4 5">
    <name type="scientific">Waltera intestinalis</name>
    <dbReference type="NCBI Taxonomy" id="2606635"/>
    <lineage>
        <taxon>Bacteria</taxon>
        <taxon>Bacillati</taxon>
        <taxon>Bacillota</taxon>
        <taxon>Clostridia</taxon>
        <taxon>Lachnospirales</taxon>
        <taxon>Lachnospiraceae</taxon>
        <taxon>Waltera</taxon>
    </lineage>
</organism>